<comment type="caution">
    <text evidence="8">The sequence shown here is derived from an EMBL/GenBank/DDBJ whole genome shotgun (WGS) entry which is preliminary data.</text>
</comment>
<evidence type="ECO:0000256" key="4">
    <source>
        <dbReference type="ARBA" id="ARBA00022691"/>
    </source>
</evidence>
<dbReference type="EC" id="2.1.1.72" evidence="1"/>
<name>A0A832WIB0_9EURY</name>
<accession>A0A832WIB0</accession>
<keyword evidence="4" id="KW-0949">S-adenosyl-L-methionine</keyword>
<gene>
    <name evidence="8" type="ORF">HA335_05355</name>
</gene>
<protein>
    <recommendedName>
        <fullName evidence="1">site-specific DNA-methyltransferase (adenine-specific)</fullName>
        <ecNumber evidence="1">2.1.1.72</ecNumber>
    </recommendedName>
</protein>
<evidence type="ECO:0000256" key="5">
    <source>
        <dbReference type="ARBA" id="ARBA00022747"/>
    </source>
</evidence>
<dbReference type="Proteomes" id="UP000645676">
    <property type="component" value="Unassembled WGS sequence"/>
</dbReference>
<sequence>MKLRNVEPRFLKAYNILMDKFGLFPFTYDMAEKVLKDNYENVNEVLSKLADAGLLEKTAKKEDKRKKIYKIKPLTTEKIEKVSKDKLIGLLKQGADLIRTQVDYKVLLLFLFFKAISDKYLLKVEELKKEFEDLDEEDIYVLANEEILELYDVEGKKLYVWHEVANNPEDFINALNKIVEMNKEKLSGLDELIKRTGLPTLFENENRHIVQHLINLFSRADFSEASYDILGDAYEWTLNYFAPTKAKEGEVYTPIEVSKLIAHLVEPKDDEVILDPACGSGSMLIEQYRFAGSNPNIVLVGQERNDVTAVLAKLNFILHGINLKDAKVFIGDSLLNPKFESFIKEVKGTGKADKVVANPPWNQDGYDENTLKVNEKYKDIYMYGFPNKNSADWAWVQLINYYTEKKAGIVLDSGALFRGGKEKTIRKRFVDDDLIEAVVLLPEKLFYNCPAPGIILILNKNKPEERKGKILFINASNEYIKHPEVKKLNKLSDENIEKIAKAYKEFKDVDGFCKVVDIEEIRKNDYNLNVSLYISPIEEDEDVDLGEVYEELNKLHNEYLEKFEVVKGYLEEINGLIK</sequence>
<dbReference type="InterPro" id="IPR038333">
    <property type="entry name" value="T1MK-like_N_sf"/>
</dbReference>
<reference evidence="8" key="1">
    <citation type="journal article" date="2020" name="bioRxiv">
        <title>A rank-normalized archaeal taxonomy based on genome phylogeny resolves widespread incomplete and uneven classifications.</title>
        <authorList>
            <person name="Rinke C."/>
            <person name="Chuvochina M."/>
            <person name="Mussig A.J."/>
            <person name="Chaumeil P.-A."/>
            <person name="Waite D.W."/>
            <person name="Whitman W.B."/>
            <person name="Parks D.H."/>
            <person name="Hugenholtz P."/>
        </authorList>
    </citation>
    <scope>NUCLEOTIDE SEQUENCE</scope>
    <source>
        <strain evidence="8">UBA8849</strain>
    </source>
</reference>
<dbReference type="PROSITE" id="PS00092">
    <property type="entry name" value="N6_MTASE"/>
    <property type="match status" value="1"/>
</dbReference>
<keyword evidence="2 8" id="KW-0489">Methyltransferase</keyword>
<dbReference type="GO" id="GO:0009007">
    <property type="term" value="F:site-specific DNA-methyltransferase (adenine-specific) activity"/>
    <property type="evidence" value="ECO:0007669"/>
    <property type="project" value="UniProtKB-EC"/>
</dbReference>
<evidence type="ECO:0000256" key="6">
    <source>
        <dbReference type="ARBA" id="ARBA00047942"/>
    </source>
</evidence>
<dbReference type="PRINTS" id="PR00507">
    <property type="entry name" value="N12N6MTFRASE"/>
</dbReference>
<keyword evidence="3 8" id="KW-0808">Transferase</keyword>
<dbReference type="SUPFAM" id="SSF53335">
    <property type="entry name" value="S-adenosyl-L-methionine-dependent methyltransferases"/>
    <property type="match status" value="1"/>
</dbReference>
<keyword evidence="5" id="KW-0680">Restriction system</keyword>
<dbReference type="PANTHER" id="PTHR42933:SF3">
    <property type="entry name" value="TYPE I RESTRICTION ENZYME MJAVIII METHYLASE SUBUNIT"/>
    <property type="match status" value="1"/>
</dbReference>
<evidence type="ECO:0000256" key="2">
    <source>
        <dbReference type="ARBA" id="ARBA00022603"/>
    </source>
</evidence>
<dbReference type="GO" id="GO:0008170">
    <property type="term" value="F:N-methyltransferase activity"/>
    <property type="evidence" value="ECO:0007669"/>
    <property type="project" value="InterPro"/>
</dbReference>
<dbReference type="InterPro" id="IPR029063">
    <property type="entry name" value="SAM-dependent_MTases_sf"/>
</dbReference>
<feature type="domain" description="DNA methylase adenine-specific" evidence="7">
    <location>
        <begin position="226"/>
        <end position="542"/>
    </location>
</feature>
<evidence type="ECO:0000313" key="9">
    <source>
        <dbReference type="Proteomes" id="UP000645676"/>
    </source>
</evidence>
<dbReference type="InterPro" id="IPR003356">
    <property type="entry name" value="DNA_methylase_A-5"/>
</dbReference>
<evidence type="ECO:0000313" key="8">
    <source>
        <dbReference type="EMBL" id="HII59977.1"/>
    </source>
</evidence>
<dbReference type="GO" id="GO:0003677">
    <property type="term" value="F:DNA binding"/>
    <property type="evidence" value="ECO:0007669"/>
    <property type="project" value="InterPro"/>
</dbReference>
<dbReference type="AlphaFoldDB" id="A0A832WIB0"/>
<dbReference type="EMBL" id="DUJR01000027">
    <property type="protein sequence ID" value="HII59977.1"/>
    <property type="molecule type" value="Genomic_DNA"/>
</dbReference>
<comment type="catalytic activity">
    <reaction evidence="6">
        <text>a 2'-deoxyadenosine in DNA + S-adenosyl-L-methionine = an N(6)-methyl-2'-deoxyadenosine in DNA + S-adenosyl-L-homocysteine + H(+)</text>
        <dbReference type="Rhea" id="RHEA:15197"/>
        <dbReference type="Rhea" id="RHEA-COMP:12418"/>
        <dbReference type="Rhea" id="RHEA-COMP:12419"/>
        <dbReference type="ChEBI" id="CHEBI:15378"/>
        <dbReference type="ChEBI" id="CHEBI:57856"/>
        <dbReference type="ChEBI" id="CHEBI:59789"/>
        <dbReference type="ChEBI" id="CHEBI:90615"/>
        <dbReference type="ChEBI" id="CHEBI:90616"/>
        <dbReference type="EC" id="2.1.1.72"/>
    </reaction>
</comment>
<dbReference type="PANTHER" id="PTHR42933">
    <property type="entry name" value="SLR6095 PROTEIN"/>
    <property type="match status" value="1"/>
</dbReference>
<dbReference type="Gene3D" id="3.40.50.150">
    <property type="entry name" value="Vaccinia Virus protein VP39"/>
    <property type="match status" value="1"/>
</dbReference>
<dbReference type="Gene3D" id="1.20.1260.30">
    <property type="match status" value="1"/>
</dbReference>
<dbReference type="GO" id="GO:0009307">
    <property type="term" value="P:DNA restriction-modification system"/>
    <property type="evidence" value="ECO:0007669"/>
    <property type="project" value="UniProtKB-KW"/>
</dbReference>
<organism evidence="8 9">
    <name type="scientific">Methanocaldococcus jannaschii</name>
    <dbReference type="NCBI Taxonomy" id="2190"/>
    <lineage>
        <taxon>Archaea</taxon>
        <taxon>Methanobacteriati</taxon>
        <taxon>Methanobacteriota</taxon>
        <taxon>Methanomada group</taxon>
        <taxon>Methanococci</taxon>
        <taxon>Methanococcales</taxon>
        <taxon>Methanocaldococcaceae</taxon>
        <taxon>Methanocaldococcus</taxon>
    </lineage>
</organism>
<dbReference type="InterPro" id="IPR002052">
    <property type="entry name" value="DNA_methylase_N6_adenine_CS"/>
</dbReference>
<evidence type="ECO:0000256" key="3">
    <source>
        <dbReference type="ARBA" id="ARBA00022679"/>
    </source>
</evidence>
<dbReference type="GO" id="GO:0032259">
    <property type="term" value="P:methylation"/>
    <property type="evidence" value="ECO:0007669"/>
    <property type="project" value="UniProtKB-KW"/>
</dbReference>
<dbReference type="InterPro" id="IPR051537">
    <property type="entry name" value="DNA_Adenine_Mtase"/>
</dbReference>
<evidence type="ECO:0000259" key="7">
    <source>
        <dbReference type="Pfam" id="PF02384"/>
    </source>
</evidence>
<evidence type="ECO:0000256" key="1">
    <source>
        <dbReference type="ARBA" id="ARBA00011900"/>
    </source>
</evidence>
<dbReference type="Pfam" id="PF02384">
    <property type="entry name" value="N6_Mtase"/>
    <property type="match status" value="1"/>
</dbReference>
<proteinExistence type="predicted"/>